<organism evidence="1 2">
    <name type="scientific">Penicillium fimorum</name>
    <dbReference type="NCBI Taxonomy" id="1882269"/>
    <lineage>
        <taxon>Eukaryota</taxon>
        <taxon>Fungi</taxon>
        <taxon>Dikarya</taxon>
        <taxon>Ascomycota</taxon>
        <taxon>Pezizomycotina</taxon>
        <taxon>Eurotiomycetes</taxon>
        <taxon>Eurotiomycetidae</taxon>
        <taxon>Eurotiales</taxon>
        <taxon>Aspergillaceae</taxon>
        <taxon>Penicillium</taxon>
    </lineage>
</organism>
<comment type="caution">
    <text evidence="1">The sequence shown here is derived from an EMBL/GenBank/DDBJ whole genome shotgun (WGS) entry which is preliminary data.</text>
</comment>
<name>A0A9W9XP42_9EURO</name>
<sequence length="149" mass="16962">MCWLNLMATKMVGGPDRTGRMSLSVGMRKAAGHVMVSFLSSRQQSVWWLDPFVFRVKHTPLHSLTVNADPETSRGEYWRTSLSVSARKAAGCVVARRFGEWGMLMPLLIDLCDSTDWLTSIRLYPPTFFFLSFFIMCSRSARDMEKKGI</sequence>
<reference evidence="1" key="2">
    <citation type="journal article" date="2023" name="IMA Fungus">
        <title>Comparative genomic study of the Penicillium genus elucidates a diverse pangenome and 15 lateral gene transfer events.</title>
        <authorList>
            <person name="Petersen C."/>
            <person name="Sorensen T."/>
            <person name="Nielsen M.R."/>
            <person name="Sondergaard T.E."/>
            <person name="Sorensen J.L."/>
            <person name="Fitzpatrick D.A."/>
            <person name="Frisvad J.C."/>
            <person name="Nielsen K.L."/>
        </authorList>
    </citation>
    <scope>NUCLEOTIDE SEQUENCE</scope>
    <source>
        <strain evidence="1">IBT 29495</strain>
    </source>
</reference>
<dbReference type="AlphaFoldDB" id="A0A9W9XP42"/>
<evidence type="ECO:0000313" key="1">
    <source>
        <dbReference type="EMBL" id="KAJ5496576.1"/>
    </source>
</evidence>
<gene>
    <name evidence="1" type="ORF">N7463_008563</name>
</gene>
<accession>A0A9W9XP42</accession>
<keyword evidence="2" id="KW-1185">Reference proteome</keyword>
<reference evidence="1" key="1">
    <citation type="submission" date="2022-12" db="EMBL/GenBank/DDBJ databases">
        <authorList>
            <person name="Petersen C."/>
        </authorList>
    </citation>
    <scope>NUCLEOTIDE SEQUENCE</scope>
    <source>
        <strain evidence="1">IBT 29495</strain>
    </source>
</reference>
<proteinExistence type="predicted"/>
<evidence type="ECO:0000313" key="2">
    <source>
        <dbReference type="Proteomes" id="UP001149954"/>
    </source>
</evidence>
<protein>
    <submittedName>
        <fullName evidence="1">Uncharacterized protein</fullName>
    </submittedName>
</protein>
<dbReference type="Proteomes" id="UP001149954">
    <property type="component" value="Unassembled WGS sequence"/>
</dbReference>
<dbReference type="EMBL" id="JAPWDS010000005">
    <property type="protein sequence ID" value="KAJ5496576.1"/>
    <property type="molecule type" value="Genomic_DNA"/>
</dbReference>